<dbReference type="Pfam" id="PF00651">
    <property type="entry name" value="BTB"/>
    <property type="match status" value="1"/>
</dbReference>
<gene>
    <name evidence="4" type="ORF">DSTB1V02_LOCUS5998</name>
</gene>
<feature type="domain" description="BTB" evidence="2">
    <location>
        <begin position="25"/>
        <end position="91"/>
    </location>
</feature>
<dbReference type="Gene3D" id="3.30.160.60">
    <property type="entry name" value="Classic Zinc Finger"/>
    <property type="match status" value="1"/>
</dbReference>
<accession>A0A7R8XE94</accession>
<evidence type="ECO:0000259" key="2">
    <source>
        <dbReference type="PROSITE" id="PS50097"/>
    </source>
</evidence>
<keyword evidence="1" id="KW-0479">Metal-binding</keyword>
<protein>
    <submittedName>
        <fullName evidence="4">Uncharacterized protein</fullName>
    </submittedName>
</protein>
<dbReference type="PROSITE" id="PS50097">
    <property type="entry name" value="BTB"/>
    <property type="match status" value="1"/>
</dbReference>
<dbReference type="InterPro" id="IPR011333">
    <property type="entry name" value="SKP1/BTB/POZ_sf"/>
</dbReference>
<dbReference type="GO" id="GO:0000978">
    <property type="term" value="F:RNA polymerase II cis-regulatory region sequence-specific DNA binding"/>
    <property type="evidence" value="ECO:0007669"/>
    <property type="project" value="TreeGrafter"/>
</dbReference>
<dbReference type="PANTHER" id="PTHR46105">
    <property type="entry name" value="AGAP004733-PA"/>
    <property type="match status" value="1"/>
</dbReference>
<dbReference type="InterPro" id="IPR036236">
    <property type="entry name" value="Znf_C2H2_sf"/>
</dbReference>
<dbReference type="InterPro" id="IPR000210">
    <property type="entry name" value="BTB/POZ_dom"/>
</dbReference>
<dbReference type="Gene3D" id="3.30.710.10">
    <property type="entry name" value="Potassium Channel Kv1.1, Chain A"/>
    <property type="match status" value="1"/>
</dbReference>
<dbReference type="CDD" id="cd18186">
    <property type="entry name" value="BTB_POZ_ZBTB_KLHL-like"/>
    <property type="match status" value="1"/>
</dbReference>
<dbReference type="GO" id="GO:0008270">
    <property type="term" value="F:zinc ion binding"/>
    <property type="evidence" value="ECO:0007669"/>
    <property type="project" value="UniProtKB-KW"/>
</dbReference>
<feature type="domain" description="C2H2-type" evidence="3">
    <location>
        <begin position="219"/>
        <end position="245"/>
    </location>
</feature>
<dbReference type="InterPro" id="IPR050457">
    <property type="entry name" value="ZnFinger_BTB_dom_contain"/>
</dbReference>
<dbReference type="PANTHER" id="PTHR46105:SF28">
    <property type="entry name" value="ZINC FINGER PROTEIN 37-LIKE"/>
    <property type="match status" value="1"/>
</dbReference>
<reference evidence="4" key="1">
    <citation type="submission" date="2020-11" db="EMBL/GenBank/DDBJ databases">
        <authorList>
            <person name="Tran Van P."/>
        </authorList>
    </citation>
    <scope>NUCLEOTIDE SEQUENCE</scope>
</reference>
<dbReference type="PROSITE" id="PS50157">
    <property type="entry name" value="ZINC_FINGER_C2H2_2"/>
    <property type="match status" value="1"/>
</dbReference>
<dbReference type="EMBL" id="CAJPEV010001051">
    <property type="protein sequence ID" value="CAG0890396.1"/>
    <property type="molecule type" value="Genomic_DNA"/>
</dbReference>
<dbReference type="OrthoDB" id="4748970at2759"/>
<evidence type="ECO:0000256" key="1">
    <source>
        <dbReference type="PROSITE-ProRule" id="PRU00042"/>
    </source>
</evidence>
<dbReference type="SUPFAM" id="SSF57667">
    <property type="entry name" value="beta-beta-alpha zinc fingers"/>
    <property type="match status" value="1"/>
</dbReference>
<dbReference type="AlphaFoldDB" id="A0A7R8XE94"/>
<keyword evidence="1" id="KW-0862">Zinc</keyword>
<proteinExistence type="predicted"/>
<organism evidence="4">
    <name type="scientific">Darwinula stevensoni</name>
    <dbReference type="NCBI Taxonomy" id="69355"/>
    <lineage>
        <taxon>Eukaryota</taxon>
        <taxon>Metazoa</taxon>
        <taxon>Ecdysozoa</taxon>
        <taxon>Arthropoda</taxon>
        <taxon>Crustacea</taxon>
        <taxon>Oligostraca</taxon>
        <taxon>Ostracoda</taxon>
        <taxon>Podocopa</taxon>
        <taxon>Podocopida</taxon>
        <taxon>Darwinulocopina</taxon>
        <taxon>Darwinuloidea</taxon>
        <taxon>Darwinulidae</taxon>
        <taxon>Darwinula</taxon>
    </lineage>
</organism>
<dbReference type="PROSITE" id="PS00028">
    <property type="entry name" value="ZINC_FINGER_C2H2_1"/>
    <property type="match status" value="2"/>
</dbReference>
<dbReference type="SMART" id="SM00225">
    <property type="entry name" value="BTB"/>
    <property type="match status" value="1"/>
</dbReference>
<dbReference type="Proteomes" id="UP000677054">
    <property type="component" value="Unassembled WGS sequence"/>
</dbReference>
<keyword evidence="5" id="KW-1185">Reference proteome</keyword>
<dbReference type="GO" id="GO:0000981">
    <property type="term" value="F:DNA-binding transcription factor activity, RNA polymerase II-specific"/>
    <property type="evidence" value="ECO:0007669"/>
    <property type="project" value="TreeGrafter"/>
</dbReference>
<keyword evidence="1" id="KW-0863">Zinc-finger</keyword>
<dbReference type="SUPFAM" id="SSF54695">
    <property type="entry name" value="POZ domain"/>
    <property type="match status" value="1"/>
</dbReference>
<evidence type="ECO:0000313" key="5">
    <source>
        <dbReference type="Proteomes" id="UP000677054"/>
    </source>
</evidence>
<evidence type="ECO:0000259" key="3">
    <source>
        <dbReference type="PROSITE" id="PS50157"/>
    </source>
</evidence>
<evidence type="ECO:0000313" key="4">
    <source>
        <dbReference type="EMBL" id="CAD7246141.1"/>
    </source>
</evidence>
<name>A0A7R8XE94_9CRUS</name>
<dbReference type="InterPro" id="IPR013087">
    <property type="entry name" value="Znf_C2H2_type"/>
</dbReference>
<dbReference type="SMART" id="SM00355">
    <property type="entry name" value="ZnF_C2H2"/>
    <property type="match status" value="2"/>
</dbReference>
<dbReference type="EMBL" id="LR900568">
    <property type="protein sequence ID" value="CAD7246141.1"/>
    <property type="molecule type" value="Genomic_DNA"/>
</dbReference>
<sequence length="266" mass="29291">MKSRTVVESVPNNVIHDWSSCKQLTDVTLVSSEGDVFGANAALLAAHSDYFKKELGKHGKEDVILCFPFIPSDALAGVLHFMYYGWLETTIEVFFHVFEAAESLQLRHFPTLNNESEHPTHADDLPIASQNIPEVERHGSTDQHSLMHTTSTSVSHDGIIASSSTVNHIVPKSTTSLLQSSPRKIARSWTQCPQCGLLLSHAKALREHLVSVHPGAGVVTCPTCSEEFTGNFLLRLHLQSTHNQELCGECSEVFQLDQNCGSEEMS</sequence>